<gene>
    <name evidence="4" type="ORF">MUB46_01455</name>
</gene>
<dbReference type="RefSeq" id="WP_261614084.1">
    <property type="nucleotide sequence ID" value="NZ_JALIDZ010000001.1"/>
</dbReference>
<evidence type="ECO:0000256" key="1">
    <source>
        <dbReference type="ARBA" id="ARBA00022801"/>
    </source>
</evidence>
<protein>
    <submittedName>
        <fullName evidence="4">Bifunctional DNA primase/polymerase</fullName>
    </submittedName>
</protein>
<dbReference type="Pfam" id="PF09250">
    <property type="entry name" value="Prim-Pol"/>
    <property type="match status" value="1"/>
</dbReference>
<dbReference type="CDD" id="cd04859">
    <property type="entry name" value="Prim_Pol"/>
    <property type="match status" value="1"/>
</dbReference>
<evidence type="ECO:0000259" key="3">
    <source>
        <dbReference type="SMART" id="SM00943"/>
    </source>
</evidence>
<dbReference type="PANTHER" id="PTHR35372:SF2">
    <property type="entry name" value="SF3 HELICASE DOMAIN-CONTAINING PROTEIN"/>
    <property type="match status" value="1"/>
</dbReference>
<dbReference type="SMART" id="SM00943">
    <property type="entry name" value="Prim-Pol"/>
    <property type="match status" value="1"/>
</dbReference>
<accession>A0AAW5QRM3</accession>
<dbReference type="SUPFAM" id="SSF56747">
    <property type="entry name" value="Prim-pol domain"/>
    <property type="match status" value="1"/>
</dbReference>
<evidence type="ECO:0000313" key="5">
    <source>
        <dbReference type="Proteomes" id="UP001320898"/>
    </source>
</evidence>
<dbReference type="EMBL" id="JALIDZ010000001">
    <property type="protein sequence ID" value="MCT8970517.1"/>
    <property type="molecule type" value="Genomic_DNA"/>
</dbReference>
<reference evidence="4 5" key="1">
    <citation type="submission" date="2022-04" db="EMBL/GenBank/DDBJ databases">
        <authorList>
            <person name="Ye Y.-Q."/>
            <person name="Du Z.-J."/>
        </authorList>
    </citation>
    <scope>NUCLEOTIDE SEQUENCE [LARGE SCALE GENOMIC DNA]</scope>
    <source>
        <strain evidence="4 5">A6E488</strain>
    </source>
</reference>
<keyword evidence="5" id="KW-1185">Reference proteome</keyword>
<organism evidence="4 5">
    <name type="scientific">Microbaculum marinisediminis</name>
    <dbReference type="NCBI Taxonomy" id="2931392"/>
    <lineage>
        <taxon>Bacteria</taxon>
        <taxon>Pseudomonadati</taxon>
        <taxon>Pseudomonadota</taxon>
        <taxon>Alphaproteobacteria</taxon>
        <taxon>Hyphomicrobiales</taxon>
        <taxon>Tepidamorphaceae</taxon>
        <taxon>Microbaculum</taxon>
    </lineage>
</organism>
<keyword evidence="1" id="KW-0378">Hydrolase</keyword>
<comment type="caution">
    <text evidence="4">The sequence shown here is derived from an EMBL/GenBank/DDBJ whole genome shotgun (WGS) entry which is preliminary data.</text>
</comment>
<dbReference type="PANTHER" id="PTHR35372">
    <property type="entry name" value="ATP BINDING PROTEIN-RELATED"/>
    <property type="match status" value="1"/>
</dbReference>
<dbReference type="Pfam" id="PF08708">
    <property type="entry name" value="PriCT_1"/>
    <property type="match status" value="1"/>
</dbReference>
<dbReference type="InterPro" id="IPR015330">
    <property type="entry name" value="DNA_primase/pol_bifunc_N"/>
</dbReference>
<dbReference type="AlphaFoldDB" id="A0AAW5QRM3"/>
<dbReference type="InterPro" id="IPR014820">
    <property type="entry name" value="PriCT_1"/>
</dbReference>
<proteinExistence type="predicted"/>
<dbReference type="InterPro" id="IPR051620">
    <property type="entry name" value="ORF904-like_C"/>
</dbReference>
<feature type="domain" description="DNA primase/polymerase bifunctional N-terminal" evidence="3">
    <location>
        <begin position="16"/>
        <end position="176"/>
    </location>
</feature>
<feature type="domain" description="Primase C-terminal 1" evidence="2">
    <location>
        <begin position="194"/>
        <end position="260"/>
    </location>
</feature>
<dbReference type="Gene3D" id="3.30.720.160">
    <property type="entry name" value="Bifunctional DNA primase/polymerase, N-terminal"/>
    <property type="match status" value="1"/>
</dbReference>
<evidence type="ECO:0000313" key="4">
    <source>
        <dbReference type="EMBL" id="MCT8970517.1"/>
    </source>
</evidence>
<evidence type="ECO:0000259" key="2">
    <source>
        <dbReference type="SMART" id="SM00942"/>
    </source>
</evidence>
<dbReference type="SMART" id="SM00942">
    <property type="entry name" value="PriCT_1"/>
    <property type="match status" value="1"/>
</dbReference>
<dbReference type="Proteomes" id="UP001320898">
    <property type="component" value="Unassembled WGS sequence"/>
</dbReference>
<dbReference type="GO" id="GO:0016787">
    <property type="term" value="F:hydrolase activity"/>
    <property type="evidence" value="ECO:0007669"/>
    <property type="project" value="UniProtKB-KW"/>
</dbReference>
<name>A0AAW5QRM3_9HYPH</name>
<sequence length="268" mass="29445">MAKPDDPKPTPAFEAAENYRARGWSVLPVRPREKRPLVKWEALQTTPPTREQVAGWYRRWPDANVGIVTGEISNLIVIDVDPKHGGDDSLDRLERRHGPMPATVEAISGGGGRHLYFAHPGTPLRNRAGLEQGIDLRGDGGYIVAPPSIHPSGNPYVWRKGHSPDEISPAPLPRWLYGALTGARVGRSVADWRRLVREGVGEGERNATIASLTGHLLWHGVDPEVALELMLAWNRMRCHPPLDDPEVAQVVDSITRLHEAPAGPPPSL</sequence>